<dbReference type="Gene3D" id="1.25.40.10">
    <property type="entry name" value="Tetratricopeptide repeat domain"/>
    <property type="match status" value="1"/>
</dbReference>
<proteinExistence type="predicted"/>
<keyword evidence="2" id="KW-1185">Reference proteome</keyword>
<dbReference type="Gene3D" id="1.20.58.320">
    <property type="entry name" value="TPR-like"/>
    <property type="match status" value="1"/>
</dbReference>
<dbReference type="AlphaFoldDB" id="A0A2A5JRW4"/>
<dbReference type="InterPro" id="IPR010323">
    <property type="entry name" value="DUF924"/>
</dbReference>
<sequence>MNYQLIYEFWFVECTEFDWWKKSNEFDQLIKSRFGQLHSMAHQGELQQWRATAIGALCEVIVLDQFSRNIYRDTPSAFASDPLALCLTQHAIEKGFHNQLNDTEQMFLYMPMMHSESRVIHQQAQHYFKPLPNYDFELAHKRIIDRFGRYPHRNAILNRTSTKEELDFLKTPNSSF</sequence>
<comment type="caution">
    <text evidence="1">The sequence shown here is derived from an EMBL/GenBank/DDBJ whole genome shotgun (WGS) entry which is preliminary data.</text>
</comment>
<dbReference type="EMBL" id="NKHF01000039">
    <property type="protein sequence ID" value="PCK32136.1"/>
    <property type="molecule type" value="Genomic_DNA"/>
</dbReference>
<accession>A0A2A5JRW4</accession>
<evidence type="ECO:0000313" key="1">
    <source>
        <dbReference type="EMBL" id="PCK32136.1"/>
    </source>
</evidence>
<evidence type="ECO:0000313" key="2">
    <source>
        <dbReference type="Proteomes" id="UP000228621"/>
    </source>
</evidence>
<dbReference type="InterPro" id="IPR011990">
    <property type="entry name" value="TPR-like_helical_dom_sf"/>
</dbReference>
<dbReference type="Proteomes" id="UP000228621">
    <property type="component" value="Unassembled WGS sequence"/>
</dbReference>
<gene>
    <name evidence="1" type="ORF">CEX98_08660</name>
</gene>
<dbReference type="RefSeq" id="WP_099641693.1">
    <property type="nucleotide sequence ID" value="NZ_NKHF01000039.1"/>
</dbReference>
<dbReference type="OrthoDB" id="7593450at2"/>
<evidence type="ECO:0008006" key="3">
    <source>
        <dbReference type="Google" id="ProtNLM"/>
    </source>
</evidence>
<name>A0A2A5JRW4_PSEO7</name>
<dbReference type="SUPFAM" id="SSF48452">
    <property type="entry name" value="TPR-like"/>
    <property type="match status" value="1"/>
</dbReference>
<dbReference type="Pfam" id="PF06041">
    <property type="entry name" value="DUF924"/>
    <property type="match status" value="1"/>
</dbReference>
<reference evidence="2" key="1">
    <citation type="journal article" date="2019" name="Genome Announc.">
        <title>Draft Genome Sequence of Pseudoalteromonas piscicida Strain 36Y ROTHPW, an Hypersaline Seawater Isolate from the South Coast of Sonora, Mexico.</title>
        <authorList>
            <person name="Sanchez-Diaz R."/>
            <person name="Molina-Garza Z.J."/>
            <person name="Cruz-Suarez L.E."/>
            <person name="Selvin J."/>
            <person name="Kiran G.S."/>
            <person name="Ibarra-Gamez J.C."/>
            <person name="Gomez-Gil B."/>
            <person name="Galaviz-Silva L."/>
        </authorList>
    </citation>
    <scope>NUCLEOTIDE SEQUENCE [LARGE SCALE GENOMIC DNA]</scope>
    <source>
        <strain evidence="2">36Y_RITHPW</strain>
    </source>
</reference>
<organism evidence="1 2">
    <name type="scientific">Pseudoalteromonas piscicida</name>
    <dbReference type="NCBI Taxonomy" id="43662"/>
    <lineage>
        <taxon>Bacteria</taxon>
        <taxon>Pseudomonadati</taxon>
        <taxon>Pseudomonadota</taxon>
        <taxon>Gammaproteobacteria</taxon>
        <taxon>Alteromonadales</taxon>
        <taxon>Pseudoalteromonadaceae</taxon>
        <taxon>Pseudoalteromonas</taxon>
    </lineage>
</organism>
<protein>
    <recommendedName>
        <fullName evidence="3">DUF924 domain-containing protein</fullName>
    </recommendedName>
</protein>